<organism evidence="1 2">
    <name type="scientific">Camellia lanceoleosa</name>
    <dbReference type="NCBI Taxonomy" id="1840588"/>
    <lineage>
        <taxon>Eukaryota</taxon>
        <taxon>Viridiplantae</taxon>
        <taxon>Streptophyta</taxon>
        <taxon>Embryophyta</taxon>
        <taxon>Tracheophyta</taxon>
        <taxon>Spermatophyta</taxon>
        <taxon>Magnoliopsida</taxon>
        <taxon>eudicotyledons</taxon>
        <taxon>Gunneridae</taxon>
        <taxon>Pentapetalae</taxon>
        <taxon>asterids</taxon>
        <taxon>Ericales</taxon>
        <taxon>Theaceae</taxon>
        <taxon>Camellia</taxon>
    </lineage>
</organism>
<proteinExistence type="predicted"/>
<evidence type="ECO:0000313" key="2">
    <source>
        <dbReference type="Proteomes" id="UP001060215"/>
    </source>
</evidence>
<accession>A0ACC0HFH1</accession>
<protein>
    <submittedName>
        <fullName evidence="1">Dehydration-responsive element-binding protein 2D</fullName>
    </submittedName>
</protein>
<gene>
    <name evidence="1" type="ORF">LOK49_LG06G00009</name>
</gene>
<dbReference type="Proteomes" id="UP001060215">
    <property type="component" value="Chromosome 5"/>
</dbReference>
<comment type="caution">
    <text evidence="1">The sequence shown here is derived from an EMBL/GenBank/DDBJ whole genome shotgun (WGS) entry which is preliminary data.</text>
</comment>
<name>A0ACC0HFH1_9ERIC</name>
<sequence length="94" mass="10590">MLKSVVNLREKKQQQRKNLVVKKPDRATSRKGCMRGKGGPKNASFTYKGSAMTWGKWVAELSPTMIRVCSRNSTPPLKPPWLTTCGLRDSTVQR</sequence>
<dbReference type="EMBL" id="CM045762">
    <property type="protein sequence ID" value="KAI8012025.1"/>
    <property type="molecule type" value="Genomic_DNA"/>
</dbReference>
<evidence type="ECO:0000313" key="1">
    <source>
        <dbReference type="EMBL" id="KAI8012025.1"/>
    </source>
</evidence>
<reference evidence="1 2" key="1">
    <citation type="journal article" date="2022" name="Plant J.">
        <title>Chromosome-level genome of Camellia lanceoleosa provides a valuable resource for understanding genome evolution and self-incompatibility.</title>
        <authorList>
            <person name="Gong W."/>
            <person name="Xiao S."/>
            <person name="Wang L."/>
            <person name="Liao Z."/>
            <person name="Chang Y."/>
            <person name="Mo W."/>
            <person name="Hu G."/>
            <person name="Li W."/>
            <person name="Zhao G."/>
            <person name="Zhu H."/>
            <person name="Hu X."/>
            <person name="Ji K."/>
            <person name="Xiang X."/>
            <person name="Song Q."/>
            <person name="Yuan D."/>
            <person name="Jin S."/>
            <person name="Zhang L."/>
        </authorList>
    </citation>
    <scope>NUCLEOTIDE SEQUENCE [LARGE SCALE GENOMIC DNA]</scope>
    <source>
        <strain evidence="1">SQ_2022a</strain>
    </source>
</reference>
<keyword evidence="2" id="KW-1185">Reference proteome</keyword>